<dbReference type="PANTHER" id="PTHR11432">
    <property type="entry name" value="NADH DEHYDROGENASE SUBUNIT 1"/>
    <property type="match status" value="1"/>
</dbReference>
<keyword evidence="8" id="KW-1185">Reference proteome</keyword>
<feature type="transmembrane region" description="Helical" evidence="5">
    <location>
        <begin position="143"/>
        <end position="165"/>
    </location>
</feature>
<feature type="transmembrane region" description="Helical" evidence="5">
    <location>
        <begin position="109"/>
        <end position="131"/>
    </location>
</feature>
<comment type="caution">
    <text evidence="7">The sequence shown here is derived from an EMBL/GenBank/DDBJ whole genome shotgun (WGS) entry which is preliminary data.</text>
</comment>
<dbReference type="GO" id="GO:0009060">
    <property type="term" value="P:aerobic respiration"/>
    <property type="evidence" value="ECO:0007669"/>
    <property type="project" value="TreeGrafter"/>
</dbReference>
<feature type="transmembrane region" description="Helical" evidence="5">
    <location>
        <begin position="186"/>
        <end position="208"/>
    </location>
</feature>
<dbReference type="Pfam" id="PF00146">
    <property type="entry name" value="NADHdh"/>
    <property type="match status" value="1"/>
</dbReference>
<dbReference type="AlphaFoldDB" id="A0A495XWA6"/>
<reference evidence="7 8" key="1">
    <citation type="submission" date="2018-10" db="EMBL/GenBank/DDBJ databases">
        <title>Sequencing the genomes of 1000 actinobacteria strains.</title>
        <authorList>
            <person name="Klenk H.-P."/>
        </authorList>
    </citation>
    <scope>NUCLEOTIDE SEQUENCE [LARGE SCALE GENOMIC DNA]</scope>
    <source>
        <strain evidence="7 8">DSM 44267</strain>
    </source>
</reference>
<comment type="similarity">
    <text evidence="5 6">Belongs to the complex I subunit 1 family.</text>
</comment>
<gene>
    <name evidence="5" type="primary">nuoH</name>
    <name evidence="7" type="ORF">DFJ68_2305</name>
</gene>
<dbReference type="NCBIfam" id="NF004741">
    <property type="entry name" value="PRK06076.1-2"/>
    <property type="match status" value="1"/>
</dbReference>
<evidence type="ECO:0000313" key="7">
    <source>
        <dbReference type="EMBL" id="RKT78851.1"/>
    </source>
</evidence>
<evidence type="ECO:0000313" key="8">
    <source>
        <dbReference type="Proteomes" id="UP000278440"/>
    </source>
</evidence>
<keyword evidence="4 5" id="KW-0472">Membrane</keyword>
<dbReference type="GO" id="GO:0003954">
    <property type="term" value="F:NADH dehydrogenase activity"/>
    <property type="evidence" value="ECO:0007669"/>
    <property type="project" value="TreeGrafter"/>
</dbReference>
<evidence type="ECO:0000256" key="3">
    <source>
        <dbReference type="ARBA" id="ARBA00022989"/>
    </source>
</evidence>
<accession>A0A495XWA6</accession>
<keyword evidence="5 6" id="KW-0520">NAD</keyword>
<organism evidence="7 8">
    <name type="scientific">Terracoccus luteus</name>
    <dbReference type="NCBI Taxonomy" id="53356"/>
    <lineage>
        <taxon>Bacteria</taxon>
        <taxon>Bacillati</taxon>
        <taxon>Actinomycetota</taxon>
        <taxon>Actinomycetes</taxon>
        <taxon>Micrococcales</taxon>
        <taxon>Intrasporangiaceae</taxon>
        <taxon>Terracoccus</taxon>
    </lineage>
</organism>
<dbReference type="Proteomes" id="UP000278440">
    <property type="component" value="Unassembled WGS sequence"/>
</dbReference>
<dbReference type="HAMAP" id="MF_01350">
    <property type="entry name" value="NDH1_NuoH"/>
    <property type="match status" value="1"/>
</dbReference>
<comment type="subcellular location">
    <subcellularLocation>
        <location evidence="5 6">Cell membrane</location>
        <topology evidence="5 6">Multi-pass membrane protein</topology>
    </subcellularLocation>
    <subcellularLocation>
        <location evidence="1">Membrane</location>
        <topology evidence="1">Multi-pass membrane protein</topology>
    </subcellularLocation>
</comment>
<comment type="subunit">
    <text evidence="5">NDH-1 is composed of 14 different subunits. Subunits NuoA, H, J, K, L, M, N constitute the membrane sector of the complex.</text>
</comment>
<dbReference type="GO" id="GO:0048038">
    <property type="term" value="F:quinone binding"/>
    <property type="evidence" value="ECO:0007669"/>
    <property type="project" value="UniProtKB-KW"/>
</dbReference>
<sequence>MTPALDLPFDISVSWPFDWSLGWPDWLSWPDAVVLPTWLEVVLRAVAVLLAFLVLPLLVGQTEHKVMAHMQGRLGPMYAGGFHGWAQLVADGVKFVQKEDITPARADRWVFRLAPAVALVPYLVALAAIPLSPSVVGAPVDAGVVLVLAVIGVGVIGTLMAGWASANKYSLLGAMRAAAQLVSYELPLVLAVASVALAAGTLSLVGIAEAWSPWWLLWQLPGAVVFLVAALAELQRPPFDMPLADSEIVFGAVTEYTGLRFAFFLLAEYAGIVVFSLLFAVLYLGGWAGPLESWLGWLWTLLKGFVVAVVVIWLRVSWPRLREDQLQRLAWVWLVPIALFQLALTAVGVVMTS</sequence>
<name>A0A495XWA6_9MICO</name>
<feature type="transmembrane region" description="Helical" evidence="5">
    <location>
        <begin position="296"/>
        <end position="318"/>
    </location>
</feature>
<protein>
    <recommendedName>
        <fullName evidence="5">NADH-quinone oxidoreductase subunit H</fullName>
        <ecNumber evidence="5">7.1.1.-</ecNumber>
    </recommendedName>
    <alternativeName>
        <fullName evidence="5">NADH dehydrogenase I subunit H</fullName>
    </alternativeName>
    <alternativeName>
        <fullName evidence="5">NDH-1 subunit H</fullName>
    </alternativeName>
</protein>
<dbReference type="EMBL" id="RBXT01000001">
    <property type="protein sequence ID" value="RKT78851.1"/>
    <property type="molecule type" value="Genomic_DNA"/>
</dbReference>
<dbReference type="InterPro" id="IPR001694">
    <property type="entry name" value="NADH_UbQ_OxRdtase_su1/FPO"/>
</dbReference>
<proteinExistence type="inferred from homology"/>
<keyword evidence="5" id="KW-0830">Ubiquinone</keyword>
<evidence type="ECO:0000256" key="4">
    <source>
        <dbReference type="ARBA" id="ARBA00023136"/>
    </source>
</evidence>
<evidence type="ECO:0000256" key="6">
    <source>
        <dbReference type="RuleBase" id="RU000471"/>
    </source>
</evidence>
<keyword evidence="5" id="KW-1278">Translocase</keyword>
<keyword evidence="2 5" id="KW-0812">Transmembrane</keyword>
<keyword evidence="5" id="KW-0874">Quinone</keyword>
<evidence type="ECO:0000256" key="2">
    <source>
        <dbReference type="ARBA" id="ARBA00022692"/>
    </source>
</evidence>
<dbReference type="GO" id="GO:0016655">
    <property type="term" value="F:oxidoreductase activity, acting on NAD(P)H, quinone or similar compound as acceptor"/>
    <property type="evidence" value="ECO:0007669"/>
    <property type="project" value="UniProtKB-UniRule"/>
</dbReference>
<comment type="catalytic activity">
    <reaction evidence="5">
        <text>a quinone + NADH + 5 H(+)(in) = a quinol + NAD(+) + 4 H(+)(out)</text>
        <dbReference type="Rhea" id="RHEA:57888"/>
        <dbReference type="ChEBI" id="CHEBI:15378"/>
        <dbReference type="ChEBI" id="CHEBI:24646"/>
        <dbReference type="ChEBI" id="CHEBI:57540"/>
        <dbReference type="ChEBI" id="CHEBI:57945"/>
        <dbReference type="ChEBI" id="CHEBI:132124"/>
    </reaction>
</comment>
<evidence type="ECO:0000256" key="5">
    <source>
        <dbReference type="HAMAP-Rule" id="MF_01350"/>
    </source>
</evidence>
<feature type="transmembrane region" description="Helical" evidence="5">
    <location>
        <begin position="261"/>
        <end position="284"/>
    </location>
</feature>
<keyword evidence="5" id="KW-1003">Cell membrane</keyword>
<feature type="transmembrane region" description="Helical" evidence="5">
    <location>
        <begin position="41"/>
        <end position="60"/>
    </location>
</feature>
<evidence type="ECO:0000256" key="1">
    <source>
        <dbReference type="ARBA" id="ARBA00004141"/>
    </source>
</evidence>
<keyword evidence="3 5" id="KW-1133">Transmembrane helix</keyword>
<dbReference type="EC" id="7.1.1.-" evidence="5"/>
<comment type="function">
    <text evidence="5">NDH-1 shuttles electrons from NADH, via FMN and iron-sulfur (Fe-S) centers, to quinones in the respiratory chain. The immediate electron acceptor for the enzyme in this species is believed to be ubiquinone. Couples the redox reaction to proton translocation (for every two electrons transferred, four hydrogen ions are translocated across the cytoplasmic membrane), and thus conserves the redox energy in a proton gradient. This subunit may bind ubiquinone.</text>
</comment>
<dbReference type="GO" id="GO:0005886">
    <property type="term" value="C:plasma membrane"/>
    <property type="evidence" value="ECO:0007669"/>
    <property type="project" value="UniProtKB-SubCell"/>
</dbReference>
<feature type="transmembrane region" description="Helical" evidence="5">
    <location>
        <begin position="330"/>
        <end position="351"/>
    </location>
</feature>
<feature type="transmembrane region" description="Helical" evidence="5">
    <location>
        <begin position="214"/>
        <end position="232"/>
    </location>
</feature>
<dbReference type="PANTHER" id="PTHR11432:SF3">
    <property type="entry name" value="NADH-UBIQUINONE OXIDOREDUCTASE CHAIN 1"/>
    <property type="match status" value="1"/>
</dbReference>